<dbReference type="RefSeq" id="WP_187222835.1">
    <property type="nucleotide sequence ID" value="NZ_JABVED010000012.1"/>
</dbReference>
<dbReference type="Proteomes" id="UP000734823">
    <property type="component" value="Unassembled WGS sequence"/>
</dbReference>
<accession>A0ABR7LAS5</accession>
<evidence type="ECO:0000313" key="3">
    <source>
        <dbReference type="EMBL" id="MBC6449801.1"/>
    </source>
</evidence>
<protein>
    <recommendedName>
        <fullName evidence="5">Subtilisin inhibitor-like</fullName>
    </recommendedName>
</protein>
<keyword evidence="4" id="KW-1185">Reference proteome</keyword>
<dbReference type="PROSITE" id="PS51257">
    <property type="entry name" value="PROKAR_LIPOPROTEIN"/>
    <property type="match status" value="1"/>
</dbReference>
<evidence type="ECO:0000256" key="2">
    <source>
        <dbReference type="SAM" id="SignalP"/>
    </source>
</evidence>
<reference evidence="3 4" key="1">
    <citation type="submission" date="2020-06" db="EMBL/GenBank/DDBJ databases">
        <title>Actinokineospora xiongansis sp. nov., isolated from soil of Baiyangdian.</title>
        <authorList>
            <person name="Zhang X."/>
        </authorList>
    </citation>
    <scope>NUCLEOTIDE SEQUENCE [LARGE SCALE GENOMIC DNA]</scope>
    <source>
        <strain evidence="3 4">HBU206404</strain>
    </source>
</reference>
<evidence type="ECO:0000256" key="1">
    <source>
        <dbReference type="SAM" id="MobiDB-lite"/>
    </source>
</evidence>
<evidence type="ECO:0008006" key="5">
    <source>
        <dbReference type="Google" id="ProtNLM"/>
    </source>
</evidence>
<proteinExistence type="predicted"/>
<feature type="region of interest" description="Disordered" evidence="1">
    <location>
        <begin position="33"/>
        <end position="59"/>
    </location>
</feature>
<comment type="caution">
    <text evidence="3">The sequence shown here is derived from an EMBL/GenBank/DDBJ whole genome shotgun (WGS) entry which is preliminary data.</text>
</comment>
<name>A0ABR7LAS5_9PSEU</name>
<dbReference type="EMBL" id="JABVED010000012">
    <property type="protein sequence ID" value="MBC6449801.1"/>
    <property type="molecule type" value="Genomic_DNA"/>
</dbReference>
<feature type="chain" id="PRO_5046578924" description="Subtilisin inhibitor-like" evidence="2">
    <location>
        <begin position="20"/>
        <end position="141"/>
    </location>
</feature>
<sequence length="141" mass="14960">MVLKLIGTLAAAVFVVACGQGTSAEKSPLCSPDYQPGELTVTRDDPEGFTQEEPTKTTTDASAIEQVTRALCELPEPPTDAQCTADLGPTFVLRFTDNTGKPTEIRAEAFSCRYVNGLDIRRQAKPSLWQALTAAGLPSGG</sequence>
<evidence type="ECO:0000313" key="4">
    <source>
        <dbReference type="Proteomes" id="UP000734823"/>
    </source>
</evidence>
<gene>
    <name evidence="3" type="ORF">GPZ80_21820</name>
</gene>
<keyword evidence="2" id="KW-0732">Signal</keyword>
<feature type="signal peptide" evidence="2">
    <location>
        <begin position="1"/>
        <end position="19"/>
    </location>
</feature>
<organism evidence="3 4">
    <name type="scientific">Actinokineospora xionganensis</name>
    <dbReference type="NCBI Taxonomy" id="2684470"/>
    <lineage>
        <taxon>Bacteria</taxon>
        <taxon>Bacillati</taxon>
        <taxon>Actinomycetota</taxon>
        <taxon>Actinomycetes</taxon>
        <taxon>Pseudonocardiales</taxon>
        <taxon>Pseudonocardiaceae</taxon>
        <taxon>Actinokineospora</taxon>
    </lineage>
</organism>